<sequence>MRCDCKSDVMLTCTRCTALDVAKFSEHYMRWRTRKLRFDVRVGCRCRCCASSSSSSSNTIRSRFLPSHVSGRAAESRMRRNAQRTKYEFYERMKAKASNDDDDDDDLCRCWW</sequence>
<accession>A0A7S3YWC4</accession>
<proteinExistence type="predicted"/>
<reference evidence="1" key="1">
    <citation type="submission" date="2021-01" db="EMBL/GenBank/DDBJ databases">
        <authorList>
            <person name="Corre E."/>
            <person name="Pelletier E."/>
            <person name="Niang G."/>
            <person name="Scheremetjew M."/>
            <person name="Finn R."/>
            <person name="Kale V."/>
            <person name="Holt S."/>
            <person name="Cochrane G."/>
            <person name="Meng A."/>
            <person name="Brown T."/>
            <person name="Cohen L."/>
        </authorList>
    </citation>
    <scope>NUCLEOTIDE SEQUENCE</scope>
    <source>
        <strain evidence="1">CCCM811</strain>
    </source>
</reference>
<name>A0A7S3YWC4_9EUKA</name>
<protein>
    <submittedName>
        <fullName evidence="1">Uncharacterized protein</fullName>
    </submittedName>
</protein>
<organism evidence="1">
    <name type="scientific">Lotharella globosa</name>
    <dbReference type="NCBI Taxonomy" id="91324"/>
    <lineage>
        <taxon>Eukaryota</taxon>
        <taxon>Sar</taxon>
        <taxon>Rhizaria</taxon>
        <taxon>Cercozoa</taxon>
        <taxon>Chlorarachniophyceae</taxon>
        <taxon>Lotharella</taxon>
    </lineage>
</organism>
<gene>
    <name evidence="1" type="ORF">LGLO00237_LOCUS15451</name>
</gene>
<dbReference type="AlphaFoldDB" id="A0A7S3YWC4"/>
<dbReference type="EMBL" id="HBIV01021457">
    <property type="protein sequence ID" value="CAE0663849.1"/>
    <property type="molecule type" value="Transcribed_RNA"/>
</dbReference>
<evidence type="ECO:0000313" key="1">
    <source>
        <dbReference type="EMBL" id="CAE0663849.1"/>
    </source>
</evidence>